<name>A0A3M7MA96_9PLEO</name>
<proteinExistence type="predicted"/>
<sequence length="10" mass="1286">MLEYIYNIVK</sequence>
<accession>A0A3M7MA96</accession>
<dbReference type="EMBL" id="KE747827">
    <property type="protein sequence ID" value="RMZ71426.1"/>
    <property type="molecule type" value="Genomic_DNA"/>
</dbReference>
<keyword evidence="2" id="KW-1185">Reference proteome</keyword>
<evidence type="ECO:0000313" key="1">
    <source>
        <dbReference type="EMBL" id="RMZ71426.1"/>
    </source>
</evidence>
<organism evidence="1 2">
    <name type="scientific">Pyrenophora seminiperda CCB06</name>
    <dbReference type="NCBI Taxonomy" id="1302712"/>
    <lineage>
        <taxon>Eukaryota</taxon>
        <taxon>Fungi</taxon>
        <taxon>Dikarya</taxon>
        <taxon>Ascomycota</taxon>
        <taxon>Pezizomycotina</taxon>
        <taxon>Dothideomycetes</taxon>
        <taxon>Pleosporomycetidae</taxon>
        <taxon>Pleosporales</taxon>
        <taxon>Pleosporineae</taxon>
        <taxon>Pleosporaceae</taxon>
        <taxon>Pyrenophora</taxon>
    </lineage>
</organism>
<protein>
    <submittedName>
        <fullName evidence="1">Uncharacterized protein</fullName>
    </submittedName>
</protein>
<dbReference type="Proteomes" id="UP000265663">
    <property type="component" value="Unassembled WGS sequence"/>
</dbReference>
<reference evidence="1 2" key="1">
    <citation type="journal article" date="2014" name="PLoS ONE">
        <title>De novo Genome Assembly of the Fungal Plant Pathogen Pyrenophora semeniperda.</title>
        <authorList>
            <person name="Soliai M.M."/>
            <person name="Meyer S.E."/>
            <person name="Udall J.A."/>
            <person name="Elzinga D.E."/>
            <person name="Hermansen R.A."/>
            <person name="Bodily P.M."/>
            <person name="Hart A.A."/>
            <person name="Coleman C.E."/>
        </authorList>
    </citation>
    <scope>NUCLEOTIDE SEQUENCE [LARGE SCALE GENOMIC DNA]</scope>
    <source>
        <strain evidence="1 2">CCB06</strain>
        <tissue evidence="1">Mycelium</tissue>
    </source>
</reference>
<evidence type="ECO:0000313" key="2">
    <source>
        <dbReference type="Proteomes" id="UP000265663"/>
    </source>
</evidence>
<gene>
    <name evidence="1" type="ORF">GMOD_00006516</name>
</gene>